<dbReference type="GO" id="GO:1901135">
    <property type="term" value="P:carbohydrate derivative metabolic process"/>
    <property type="evidence" value="ECO:0007669"/>
    <property type="project" value="InterPro"/>
</dbReference>
<dbReference type="PANTHER" id="PTHR10937">
    <property type="entry name" value="GLUCOSAMINE--FRUCTOSE-6-PHOSPHATE AMINOTRANSFERASE, ISOMERIZING"/>
    <property type="match status" value="1"/>
</dbReference>
<dbReference type="Pfam" id="PF01380">
    <property type="entry name" value="SIS"/>
    <property type="match status" value="2"/>
</dbReference>
<dbReference type="CDD" id="cd05008">
    <property type="entry name" value="SIS_GlmS_GlmD_1"/>
    <property type="match status" value="1"/>
</dbReference>
<keyword evidence="1" id="KW-0677">Repeat</keyword>
<dbReference type="PANTHER" id="PTHR10937:SF8">
    <property type="entry name" value="AMINOTRANSFERASE-RELATED"/>
    <property type="match status" value="1"/>
</dbReference>
<dbReference type="EC" id="2.6.1.16" evidence="3"/>
<reference evidence="3 4" key="1">
    <citation type="submission" date="2018-06" db="EMBL/GenBank/DDBJ databases">
        <authorList>
            <consortium name="Pathogen Informatics"/>
            <person name="Doyle S."/>
        </authorList>
    </citation>
    <scope>NUCLEOTIDE SEQUENCE [LARGE SCALE GENOMIC DNA]</scope>
    <source>
        <strain evidence="3 4">NCTC8684</strain>
    </source>
</reference>
<accession>A0AAX2MFM2</accession>
<dbReference type="Proteomes" id="UP000254029">
    <property type="component" value="Unassembled WGS sequence"/>
</dbReference>
<protein>
    <submittedName>
        <fullName evidence="3">Glucosamine--fructose-6-phosphate aminotransferase [isomerizing]</fullName>
        <ecNumber evidence="3">2.6.1.16</ecNumber>
    </submittedName>
</protein>
<keyword evidence="3" id="KW-0808">Transferase</keyword>
<dbReference type="CDD" id="cd05009">
    <property type="entry name" value="SIS_GlmS_GlmD_2"/>
    <property type="match status" value="1"/>
</dbReference>
<dbReference type="InterPro" id="IPR046348">
    <property type="entry name" value="SIS_dom_sf"/>
</dbReference>
<dbReference type="AlphaFoldDB" id="A0AAX2MFM2"/>
<evidence type="ECO:0000313" key="4">
    <source>
        <dbReference type="Proteomes" id="UP000254029"/>
    </source>
</evidence>
<dbReference type="InterPro" id="IPR035490">
    <property type="entry name" value="GlmS/FrlB_SIS"/>
</dbReference>
<gene>
    <name evidence="3" type="primary">glmS_1</name>
    <name evidence="3" type="ORF">NCTC8684_04295</name>
</gene>
<evidence type="ECO:0000313" key="3">
    <source>
        <dbReference type="EMBL" id="SUY93163.1"/>
    </source>
</evidence>
<proteinExistence type="predicted"/>
<dbReference type="GO" id="GO:0004360">
    <property type="term" value="F:glutamine-fructose-6-phosphate transaminase (isomerizing) activity"/>
    <property type="evidence" value="ECO:0007669"/>
    <property type="project" value="UniProtKB-EC"/>
</dbReference>
<name>A0AAX2MFM2_CHRVL</name>
<dbReference type="GO" id="GO:0097367">
    <property type="term" value="F:carbohydrate derivative binding"/>
    <property type="evidence" value="ECO:0007669"/>
    <property type="project" value="InterPro"/>
</dbReference>
<dbReference type="InterPro" id="IPR001347">
    <property type="entry name" value="SIS_dom"/>
</dbReference>
<evidence type="ECO:0000259" key="2">
    <source>
        <dbReference type="PROSITE" id="PS51464"/>
    </source>
</evidence>
<dbReference type="Gene3D" id="3.40.50.10490">
    <property type="entry name" value="Glucose-6-phosphate isomerase like protein, domain 1"/>
    <property type="match status" value="2"/>
</dbReference>
<dbReference type="PROSITE" id="PS51464">
    <property type="entry name" value="SIS"/>
    <property type="match status" value="2"/>
</dbReference>
<dbReference type="EMBL" id="UIGR01000003">
    <property type="protein sequence ID" value="SUY93163.1"/>
    <property type="molecule type" value="Genomic_DNA"/>
</dbReference>
<dbReference type="InterPro" id="IPR035466">
    <property type="entry name" value="GlmS/AgaS_SIS"/>
</dbReference>
<feature type="domain" description="SIS" evidence="2">
    <location>
        <begin position="36"/>
        <end position="184"/>
    </location>
</feature>
<organism evidence="3 4">
    <name type="scientific">Chromobacterium violaceum</name>
    <dbReference type="NCBI Taxonomy" id="536"/>
    <lineage>
        <taxon>Bacteria</taxon>
        <taxon>Pseudomonadati</taxon>
        <taxon>Pseudomonadota</taxon>
        <taxon>Betaproteobacteria</taxon>
        <taxon>Neisseriales</taxon>
        <taxon>Chromobacteriaceae</taxon>
        <taxon>Chromobacterium</taxon>
    </lineage>
</organism>
<feature type="domain" description="SIS" evidence="2">
    <location>
        <begin position="200"/>
        <end position="336"/>
    </location>
</feature>
<evidence type="ECO:0000256" key="1">
    <source>
        <dbReference type="ARBA" id="ARBA00022737"/>
    </source>
</evidence>
<keyword evidence="3" id="KW-0032">Aminotransferase</keyword>
<comment type="caution">
    <text evidence="3">The sequence shown here is derived from an EMBL/GenBank/DDBJ whole genome shotgun (WGS) entry which is preliminary data.</text>
</comment>
<sequence>MLREKKLASLMLEEALYSAEAVAAQHMYADEGLAALGRELARIRPRLALTVARGSSDHAASYFAYLVMQRLGIPVVSLPMSLVTLHQSPLAVDGQLAVALSQSGQSPDLVDTMKALSAAGAHTVALVNKQQSPLAECCDWAVPLCAGEEKSVAATKSYITALSAVARLVAHWQADEKLLAALANLPQRLQDAAGQDWSAAIDVLKPAERIMVVGRGLGFAVALEAALKFKETCAIQAEAFSGAEIKHGPMALIDDGYPLLVFAPRGPEQQGLIDLAEEMRGRGARVLLAAPDNVSSRDLTLAVADDEALDPLLAIQSFYLMAARLSEARGLNPDLPRHLSKVTRTR</sequence>
<dbReference type="SUPFAM" id="SSF53697">
    <property type="entry name" value="SIS domain"/>
    <property type="match status" value="1"/>
</dbReference>